<name>A0A8H4L3I3_9HYPO</name>
<dbReference type="Pfam" id="PF00004">
    <property type="entry name" value="AAA"/>
    <property type="match status" value="1"/>
</dbReference>
<feature type="compositionally biased region" description="Low complexity" evidence="1">
    <location>
        <begin position="77"/>
        <end position="90"/>
    </location>
</feature>
<proteinExistence type="predicted"/>
<dbReference type="PANTHER" id="PTHR46411">
    <property type="entry name" value="FAMILY ATPASE, PUTATIVE-RELATED"/>
    <property type="match status" value="1"/>
</dbReference>
<dbReference type="OrthoDB" id="10042665at2759"/>
<evidence type="ECO:0000259" key="2">
    <source>
        <dbReference type="SMART" id="SM00382"/>
    </source>
</evidence>
<feature type="compositionally biased region" description="Basic and acidic residues" evidence="1">
    <location>
        <begin position="59"/>
        <end position="73"/>
    </location>
</feature>
<organism evidence="3 4">
    <name type="scientific">Fusarium albosuccineum</name>
    <dbReference type="NCBI Taxonomy" id="1237068"/>
    <lineage>
        <taxon>Eukaryota</taxon>
        <taxon>Fungi</taxon>
        <taxon>Dikarya</taxon>
        <taxon>Ascomycota</taxon>
        <taxon>Pezizomycotina</taxon>
        <taxon>Sordariomycetes</taxon>
        <taxon>Hypocreomycetidae</taxon>
        <taxon>Hypocreales</taxon>
        <taxon>Nectriaceae</taxon>
        <taxon>Fusarium</taxon>
        <taxon>Fusarium decemcellulare species complex</taxon>
    </lineage>
</organism>
<feature type="region of interest" description="Disordered" evidence="1">
    <location>
        <begin position="966"/>
        <end position="1041"/>
    </location>
</feature>
<evidence type="ECO:0000313" key="3">
    <source>
        <dbReference type="EMBL" id="KAF4462262.1"/>
    </source>
</evidence>
<dbReference type="EMBL" id="JAADYS010001564">
    <property type="protein sequence ID" value="KAF4462262.1"/>
    <property type="molecule type" value="Genomic_DNA"/>
</dbReference>
<protein>
    <submittedName>
        <fullName evidence="3">ATPase AAA-type core</fullName>
    </submittedName>
</protein>
<dbReference type="SUPFAM" id="SSF52540">
    <property type="entry name" value="P-loop containing nucleoside triphosphate hydrolases"/>
    <property type="match status" value="1"/>
</dbReference>
<feature type="domain" description="AAA+ ATPase" evidence="2">
    <location>
        <begin position="606"/>
        <end position="733"/>
    </location>
</feature>
<dbReference type="Proteomes" id="UP000554235">
    <property type="component" value="Unassembled WGS sequence"/>
</dbReference>
<dbReference type="PANTHER" id="PTHR46411:SF3">
    <property type="entry name" value="AAA+ ATPASE DOMAIN-CONTAINING PROTEIN"/>
    <property type="match status" value="1"/>
</dbReference>
<feature type="compositionally biased region" description="Polar residues" evidence="1">
    <location>
        <begin position="892"/>
        <end position="902"/>
    </location>
</feature>
<evidence type="ECO:0000313" key="4">
    <source>
        <dbReference type="Proteomes" id="UP000554235"/>
    </source>
</evidence>
<feature type="region of interest" description="Disordered" evidence="1">
    <location>
        <begin position="884"/>
        <end position="920"/>
    </location>
</feature>
<dbReference type="GO" id="GO:0005524">
    <property type="term" value="F:ATP binding"/>
    <property type="evidence" value="ECO:0007669"/>
    <property type="project" value="InterPro"/>
</dbReference>
<dbReference type="Pfam" id="PF22942">
    <property type="entry name" value="DUF7025"/>
    <property type="match status" value="1"/>
</dbReference>
<dbReference type="CDD" id="cd19481">
    <property type="entry name" value="RecA-like_protease"/>
    <property type="match status" value="1"/>
</dbReference>
<dbReference type="SMART" id="SM00382">
    <property type="entry name" value="AAA"/>
    <property type="match status" value="1"/>
</dbReference>
<dbReference type="InterPro" id="IPR003959">
    <property type="entry name" value="ATPase_AAA_core"/>
</dbReference>
<dbReference type="GO" id="GO:0016887">
    <property type="term" value="F:ATP hydrolysis activity"/>
    <property type="evidence" value="ECO:0007669"/>
    <property type="project" value="InterPro"/>
</dbReference>
<dbReference type="Pfam" id="PF23232">
    <property type="entry name" value="AAA_lid_13"/>
    <property type="match status" value="1"/>
</dbReference>
<dbReference type="InterPro" id="IPR054289">
    <property type="entry name" value="DUF7025"/>
</dbReference>
<dbReference type="AlphaFoldDB" id="A0A8H4L3I3"/>
<dbReference type="InterPro" id="IPR003593">
    <property type="entry name" value="AAA+_ATPase"/>
</dbReference>
<keyword evidence="4" id="KW-1185">Reference proteome</keyword>
<feature type="region of interest" description="Disordered" evidence="1">
    <location>
        <begin position="49"/>
        <end position="90"/>
    </location>
</feature>
<reference evidence="3 4" key="1">
    <citation type="submission" date="2020-01" db="EMBL/GenBank/DDBJ databases">
        <title>Identification and distribution of gene clusters putatively required for synthesis of sphingolipid metabolism inhibitors in phylogenetically diverse species of the filamentous fungus Fusarium.</title>
        <authorList>
            <person name="Kim H.-S."/>
            <person name="Busman M."/>
            <person name="Brown D.W."/>
            <person name="Divon H."/>
            <person name="Uhlig S."/>
            <person name="Proctor R.H."/>
        </authorList>
    </citation>
    <scope>NUCLEOTIDE SEQUENCE [LARGE SCALE GENOMIC DNA]</scope>
    <source>
        <strain evidence="3 4">NRRL 20459</strain>
    </source>
</reference>
<dbReference type="InterPro" id="IPR027417">
    <property type="entry name" value="P-loop_NTPase"/>
</dbReference>
<gene>
    <name evidence="3" type="ORF">FALBO_10932</name>
</gene>
<dbReference type="InterPro" id="IPR056599">
    <property type="entry name" value="AAA_lid_fung"/>
</dbReference>
<evidence type="ECO:0000256" key="1">
    <source>
        <dbReference type="SAM" id="MobiDB-lite"/>
    </source>
</evidence>
<sequence length="1041" mass="117960">MRKPPSNVIPEVRKVNFEGFINRFSEDEDVYALDVLIATDDLKKEIRHERNHRRAYQRQAKEEEGTARGKPELAGDISSSSGSYESIPIASTQPEEGGWVQRVRIQSKTILYYLSEISGESWVLSLPCVFHRPFTIFISSQDKLKDVLAGLELRWAQSDPEEAVDCEKALNDGATDASESDPDEQEFEDDKAIGIRALREIQCYVNFVDEEILPLVSQFGNTDHKKVRFQDLWFLFKLGDLVCVSDVEETPHPDLNLATRDKGLWRVSTLCNTVTDASSPTPPKPRRRPKSEPSAFAGFMFAKPKRNYFGEIDRDFSVKAYYIDYDGSSYGAIQHWFQISPYLGARDITTLPCYPIRYLEGWKTQLERQKTQGRRFESCLMNKHQSYSGWAIISPPGSIASAKELSDNGREVKSRHTEYIDGPVVIDFAEAFHNDPEQQPFFLSRRIMKSGSEKNTGALKLWIWSDPKRSKLCAKTAETIHPDEKVARRQLSGEDHDDGFSYPHHRRLLKSDDARMPLEDRHYALLPRRMFAYALKERKFAIVDVRYLRNILQQPDVFNSLKIHGEYKQMVRSLVASHLRKKELEELYPREIDSHQSQDVIYGKGRGLVILLHGVPGVGKTATAEAVALEYGKPLFAITCGDLGLTPKEVEESLTEIFRLAHLWQCVLLFDEADVFLAQRSRYDLTRNALVSVFLRILEYYNGILFLTTNRVGTLDEAFKSRVHMSLYYPPLNSKQVELIFSMNLKRLAEIEKERHQVTGEPELDIHEPVIMKFADEHSEKTRVQGGRWNGRQIRNAFQIAASLARYHANEEDKHKEAEIKEVQHRRPVLDATQFRKVERATEAFKNYLETTKGYSDADLAHILGDRDDLYRQGKLFDVSAGPSTAGYHSTGPHSHGTQYPSGSYGHGMHPEHAGRTGASGAPNVDFPMMNPGPMAYGYNESSRQPEVSHGGIGVGGYPTAPQQHPGLNRGNFQTPMANPGQSGEPYRGRISGGPQQGYGPSMNPNHGYLRGGHPSMYESGGHPPPQQPRRSPAPDESRYD</sequence>
<feature type="compositionally biased region" description="Polar residues" evidence="1">
    <location>
        <begin position="971"/>
        <end position="982"/>
    </location>
</feature>
<comment type="caution">
    <text evidence="3">The sequence shown here is derived from an EMBL/GenBank/DDBJ whole genome shotgun (WGS) entry which is preliminary data.</text>
</comment>
<dbReference type="Gene3D" id="3.40.50.300">
    <property type="entry name" value="P-loop containing nucleotide triphosphate hydrolases"/>
    <property type="match status" value="1"/>
</dbReference>
<accession>A0A8H4L3I3</accession>